<organism evidence="1 2">
    <name type="scientific">Profundibacterium mesophilum KAUST100406-0324</name>
    <dbReference type="NCBI Taxonomy" id="1037889"/>
    <lineage>
        <taxon>Bacteria</taxon>
        <taxon>Pseudomonadati</taxon>
        <taxon>Pseudomonadota</taxon>
        <taxon>Alphaproteobacteria</taxon>
        <taxon>Rhodobacterales</taxon>
        <taxon>Roseobacteraceae</taxon>
        <taxon>Profundibacterium</taxon>
    </lineage>
</organism>
<gene>
    <name evidence="1" type="ORF">PMES_03385</name>
</gene>
<sequence length="70" mass="7118">TGDIAHDAGVELQMGIGSAGVSITHHRSAIWRNLAAAANIALASTRNKLVAADGRIKPPADFNAAFGAPI</sequence>
<accession>A0A921TAX3</accession>
<comment type="caution">
    <text evidence="1">The sequence shown here is derived from an EMBL/GenBank/DDBJ whole genome shotgun (WGS) entry which is preliminary data.</text>
</comment>
<name>A0A921TAX3_9RHOB</name>
<reference evidence="1" key="1">
    <citation type="submission" date="2013-03" db="EMBL/GenBank/DDBJ databases">
        <title>Genome Sequence of the Profundibacterium mesophilum strain KAUST100406-0324T from Red Sea, a novel genus in the family Rhodobacteraceae.</title>
        <authorList>
            <person name="Essack M."/>
            <person name="Alam I."/>
            <person name="Lafi F."/>
            <person name="Alawi W."/>
            <person name="Kamanu F."/>
            <person name="Al-Suwailem A."/>
            <person name="Lee O.O."/>
            <person name="Xu Y."/>
            <person name="Bajic V."/>
            <person name="Qian P.-Y."/>
            <person name="Archer J."/>
        </authorList>
    </citation>
    <scope>NUCLEOTIDE SEQUENCE</scope>
    <source>
        <strain evidence="1">KAUST100406-0324</strain>
    </source>
</reference>
<proteinExistence type="predicted"/>
<protein>
    <submittedName>
        <fullName evidence="1">Uncharacterized protein</fullName>
    </submittedName>
</protein>
<feature type="non-terminal residue" evidence="1">
    <location>
        <position position="70"/>
    </location>
</feature>
<dbReference type="EMBL" id="APKE01000126">
    <property type="protein sequence ID" value="KAF0674340.1"/>
    <property type="molecule type" value="Genomic_DNA"/>
</dbReference>
<dbReference type="RefSeq" id="WP_159966791.1">
    <property type="nucleotide sequence ID" value="NZ_APKE01000125.1"/>
</dbReference>
<keyword evidence="2" id="KW-1185">Reference proteome</keyword>
<dbReference type="AlphaFoldDB" id="A0A921TAX3"/>
<dbReference type="Proteomes" id="UP000698242">
    <property type="component" value="Unassembled WGS sequence"/>
</dbReference>
<evidence type="ECO:0000313" key="1">
    <source>
        <dbReference type="EMBL" id="KAF0674340.1"/>
    </source>
</evidence>
<feature type="non-terminal residue" evidence="1">
    <location>
        <position position="1"/>
    </location>
</feature>
<evidence type="ECO:0000313" key="2">
    <source>
        <dbReference type="Proteomes" id="UP000698242"/>
    </source>
</evidence>